<keyword evidence="9" id="KW-0238">DNA-binding</keyword>
<evidence type="ECO:0000256" key="15">
    <source>
        <dbReference type="PROSITE-ProRule" id="PRU00560"/>
    </source>
</evidence>
<dbReference type="PROSITE" id="PS51217">
    <property type="entry name" value="UVRD_HELICASE_CTER"/>
    <property type="match status" value="1"/>
</dbReference>
<dbReference type="InterPro" id="IPR027417">
    <property type="entry name" value="P-loop_NTPase"/>
</dbReference>
<keyword evidence="6 15" id="KW-0347">Helicase</keyword>
<evidence type="ECO:0000256" key="14">
    <source>
        <dbReference type="ARBA" id="ARBA00048988"/>
    </source>
</evidence>
<dbReference type="Gene3D" id="1.10.486.10">
    <property type="entry name" value="PCRA, domain 4"/>
    <property type="match status" value="1"/>
</dbReference>
<dbReference type="RefSeq" id="WP_220204864.1">
    <property type="nucleotide sequence ID" value="NZ_BNJK01000001.1"/>
</dbReference>
<proteinExistence type="inferred from homology"/>
<dbReference type="SUPFAM" id="SSF52540">
    <property type="entry name" value="P-loop containing nucleoside triphosphate hydrolases"/>
    <property type="match status" value="1"/>
</dbReference>
<evidence type="ECO:0000256" key="3">
    <source>
        <dbReference type="ARBA" id="ARBA00022741"/>
    </source>
</evidence>
<evidence type="ECO:0000256" key="9">
    <source>
        <dbReference type="ARBA" id="ARBA00023125"/>
    </source>
</evidence>
<evidence type="ECO:0000256" key="1">
    <source>
        <dbReference type="ARBA" id="ARBA00009922"/>
    </source>
</evidence>
<evidence type="ECO:0000256" key="5">
    <source>
        <dbReference type="ARBA" id="ARBA00022801"/>
    </source>
</evidence>
<evidence type="ECO:0000256" key="16">
    <source>
        <dbReference type="SAM" id="MobiDB-lite"/>
    </source>
</evidence>
<evidence type="ECO:0000256" key="6">
    <source>
        <dbReference type="ARBA" id="ARBA00022806"/>
    </source>
</evidence>
<evidence type="ECO:0000259" key="18">
    <source>
        <dbReference type="PROSITE" id="PS51217"/>
    </source>
</evidence>
<evidence type="ECO:0000256" key="8">
    <source>
        <dbReference type="ARBA" id="ARBA00022840"/>
    </source>
</evidence>
<keyword evidence="20" id="KW-1185">Reference proteome</keyword>
<protein>
    <recommendedName>
        <fullName evidence="13">DNA 3'-5' helicase</fullName>
        <ecNumber evidence="13">5.6.2.4</ecNumber>
    </recommendedName>
</protein>
<keyword evidence="8 15" id="KW-0067">ATP-binding</keyword>
<evidence type="ECO:0000256" key="4">
    <source>
        <dbReference type="ARBA" id="ARBA00022763"/>
    </source>
</evidence>
<dbReference type="PANTHER" id="PTHR11070">
    <property type="entry name" value="UVRD / RECB / PCRA DNA HELICASE FAMILY MEMBER"/>
    <property type="match status" value="1"/>
</dbReference>
<dbReference type="EMBL" id="BNJK01000001">
    <property type="protein sequence ID" value="GHO94106.1"/>
    <property type="molecule type" value="Genomic_DNA"/>
</dbReference>
<keyword evidence="10" id="KW-0234">DNA repair</keyword>
<comment type="similarity">
    <text evidence="1">Belongs to the helicase family. UvrD subfamily.</text>
</comment>
<dbReference type="GO" id="GO:0043138">
    <property type="term" value="F:3'-5' DNA helicase activity"/>
    <property type="evidence" value="ECO:0007669"/>
    <property type="project" value="UniProtKB-EC"/>
</dbReference>
<evidence type="ECO:0000256" key="12">
    <source>
        <dbReference type="ARBA" id="ARBA00034617"/>
    </source>
</evidence>
<keyword evidence="4" id="KW-0227">DNA damage</keyword>
<dbReference type="CDD" id="cd17932">
    <property type="entry name" value="DEXQc_UvrD"/>
    <property type="match status" value="1"/>
</dbReference>
<organism evidence="19 20">
    <name type="scientific">Reticulibacter mediterranei</name>
    <dbReference type="NCBI Taxonomy" id="2778369"/>
    <lineage>
        <taxon>Bacteria</taxon>
        <taxon>Bacillati</taxon>
        <taxon>Chloroflexota</taxon>
        <taxon>Ktedonobacteria</taxon>
        <taxon>Ktedonobacterales</taxon>
        <taxon>Reticulibacteraceae</taxon>
        <taxon>Reticulibacter</taxon>
    </lineage>
</organism>
<dbReference type="InterPro" id="IPR013986">
    <property type="entry name" value="DExx_box_DNA_helicase_dom_sf"/>
</dbReference>
<name>A0A8J3IGD6_9CHLR</name>
<evidence type="ECO:0000256" key="10">
    <source>
        <dbReference type="ARBA" id="ARBA00023204"/>
    </source>
</evidence>
<dbReference type="InterPro" id="IPR014017">
    <property type="entry name" value="DNA_helicase_UvrD-like_C"/>
</dbReference>
<evidence type="ECO:0000313" key="20">
    <source>
        <dbReference type="Proteomes" id="UP000597444"/>
    </source>
</evidence>
<dbReference type="Pfam" id="PF00580">
    <property type="entry name" value="UvrD-helicase"/>
    <property type="match status" value="1"/>
</dbReference>
<dbReference type="PROSITE" id="PS51198">
    <property type="entry name" value="UVRD_HELICASE_ATP_BIND"/>
    <property type="match status" value="1"/>
</dbReference>
<keyword evidence="5 15" id="KW-0378">Hydrolase</keyword>
<keyword evidence="7" id="KW-0269">Exonuclease</keyword>
<evidence type="ECO:0000256" key="11">
    <source>
        <dbReference type="ARBA" id="ARBA00023235"/>
    </source>
</evidence>
<gene>
    <name evidence="19" type="ORF">KSF_041540</name>
</gene>
<evidence type="ECO:0000259" key="17">
    <source>
        <dbReference type="PROSITE" id="PS51198"/>
    </source>
</evidence>
<feature type="region of interest" description="Disordered" evidence="16">
    <location>
        <begin position="226"/>
        <end position="250"/>
    </location>
</feature>
<comment type="catalytic activity">
    <reaction evidence="12">
        <text>Couples ATP hydrolysis with the unwinding of duplex DNA by translocating in the 3'-5' direction.</text>
        <dbReference type="EC" id="5.6.2.4"/>
    </reaction>
</comment>
<keyword evidence="11" id="KW-0413">Isomerase</keyword>
<dbReference type="InterPro" id="IPR010359">
    <property type="entry name" value="IrrE_HExxH"/>
</dbReference>
<feature type="binding site" evidence="15">
    <location>
        <begin position="270"/>
        <end position="277"/>
    </location>
    <ligand>
        <name>ATP</name>
        <dbReference type="ChEBI" id="CHEBI:30616"/>
    </ligand>
</feature>
<dbReference type="GO" id="GO:0004527">
    <property type="term" value="F:exonuclease activity"/>
    <property type="evidence" value="ECO:0007669"/>
    <property type="project" value="UniProtKB-KW"/>
</dbReference>
<dbReference type="AlphaFoldDB" id="A0A8J3IGD6"/>
<dbReference type="InterPro" id="IPR038726">
    <property type="entry name" value="PDDEXK_AddAB-type"/>
</dbReference>
<dbReference type="PANTHER" id="PTHR11070:SF2">
    <property type="entry name" value="ATP-DEPENDENT DNA HELICASE SRS2"/>
    <property type="match status" value="1"/>
</dbReference>
<dbReference type="Gene3D" id="3.40.50.300">
    <property type="entry name" value="P-loop containing nucleotide triphosphate hydrolases"/>
    <property type="match status" value="2"/>
</dbReference>
<dbReference type="Gene3D" id="1.10.10.160">
    <property type="match status" value="1"/>
</dbReference>
<evidence type="ECO:0000256" key="2">
    <source>
        <dbReference type="ARBA" id="ARBA00022722"/>
    </source>
</evidence>
<dbReference type="GO" id="GO:0005524">
    <property type="term" value="F:ATP binding"/>
    <property type="evidence" value="ECO:0007669"/>
    <property type="project" value="UniProtKB-UniRule"/>
</dbReference>
<evidence type="ECO:0000256" key="7">
    <source>
        <dbReference type="ARBA" id="ARBA00022839"/>
    </source>
</evidence>
<dbReference type="InterPro" id="IPR000212">
    <property type="entry name" value="DNA_helicase_UvrD/REP"/>
</dbReference>
<evidence type="ECO:0000313" key="19">
    <source>
        <dbReference type="EMBL" id="GHO94106.1"/>
    </source>
</evidence>
<dbReference type="EC" id="5.6.2.4" evidence="13"/>
<dbReference type="Pfam" id="PF06114">
    <property type="entry name" value="Peptidase_M78"/>
    <property type="match status" value="1"/>
</dbReference>
<dbReference type="GO" id="GO:0000725">
    <property type="term" value="P:recombinational repair"/>
    <property type="evidence" value="ECO:0007669"/>
    <property type="project" value="TreeGrafter"/>
</dbReference>
<keyword evidence="3 15" id="KW-0547">Nucleotide-binding</keyword>
<accession>A0A8J3IGD6</accession>
<dbReference type="Gene3D" id="1.10.10.2910">
    <property type="match status" value="1"/>
</dbReference>
<evidence type="ECO:0000256" key="13">
    <source>
        <dbReference type="ARBA" id="ARBA00034808"/>
    </source>
</evidence>
<keyword evidence="2" id="KW-0540">Nuclease</keyword>
<feature type="domain" description="UvrD-like helicase ATP-binding" evidence="17">
    <location>
        <begin position="249"/>
        <end position="548"/>
    </location>
</feature>
<dbReference type="Pfam" id="PF13361">
    <property type="entry name" value="UvrD_C"/>
    <property type="match status" value="1"/>
</dbReference>
<reference evidence="19" key="1">
    <citation type="submission" date="2020-10" db="EMBL/GenBank/DDBJ databases">
        <title>Taxonomic study of unclassified bacteria belonging to the class Ktedonobacteria.</title>
        <authorList>
            <person name="Yabe S."/>
            <person name="Wang C.M."/>
            <person name="Zheng Y."/>
            <person name="Sakai Y."/>
            <person name="Cavaletti L."/>
            <person name="Monciardini P."/>
            <person name="Donadio S."/>
        </authorList>
    </citation>
    <scope>NUCLEOTIDE SEQUENCE</scope>
    <source>
        <strain evidence="19">ID150040</strain>
    </source>
</reference>
<comment type="caution">
    <text evidence="19">The sequence shown here is derived from an EMBL/GenBank/DDBJ whole genome shotgun (WGS) entry which is preliminary data.</text>
</comment>
<dbReference type="Pfam" id="PF12705">
    <property type="entry name" value="PDDEXK_1"/>
    <property type="match status" value="1"/>
</dbReference>
<feature type="domain" description="UvrD-like helicase C-terminal" evidence="18">
    <location>
        <begin position="552"/>
        <end position="853"/>
    </location>
</feature>
<dbReference type="InterPro" id="IPR014016">
    <property type="entry name" value="UvrD-like_ATP-bd"/>
</dbReference>
<dbReference type="Proteomes" id="UP000597444">
    <property type="component" value="Unassembled WGS sequence"/>
</dbReference>
<dbReference type="GO" id="GO:0003677">
    <property type="term" value="F:DNA binding"/>
    <property type="evidence" value="ECO:0007669"/>
    <property type="project" value="UniProtKB-KW"/>
</dbReference>
<comment type="catalytic activity">
    <reaction evidence="14">
        <text>ATP + H2O = ADP + phosphate + H(+)</text>
        <dbReference type="Rhea" id="RHEA:13065"/>
        <dbReference type="ChEBI" id="CHEBI:15377"/>
        <dbReference type="ChEBI" id="CHEBI:15378"/>
        <dbReference type="ChEBI" id="CHEBI:30616"/>
        <dbReference type="ChEBI" id="CHEBI:43474"/>
        <dbReference type="ChEBI" id="CHEBI:456216"/>
        <dbReference type="EC" id="5.6.2.4"/>
    </reaction>
</comment>
<sequence length="1224" mass="137907">MDNRIRATAEAAARQLLHSFQVEHPEWDQPATALDELAGWLGLQIETFHPADYPEGTYGFMDPDEEENLIWLCRDLPETLRRFTLAHEIGHAVLHCRGSVRIQILLGELYDTIVAQDEQHHLPDPSRQDPCHDADVQEDMIGLLDQEQFQEALGIGESYDPRSQRELAANFFAAELLIPLERVRTLYLIERIPAHTLAATFAVSHAAMLNRLAGLLKEGRARVSEQESAPVVETPAPTKSAPQPEQPAKKRYDEFQQAAIEAATPALIIAGPGSGKTSTLIGRVDYLIRTSGIPSQQILALTFSRKAAQEMEERLQKLLTDDYALPKVSTFHAFCADLLRQYGSLVGLRDNFTLIDEAEGYFLLRQQAGRIRLRHYLKLHSPAYYFPEMLKAISRAKDELISPTVYAQLAQQMRERANDQEALEEAEKALEVAHIYALYHEALMQRGDTDFGGLLALAIQLLQEHPEVLREQQQKYQQILVDEFQDVNRASGVLLRVLAGEERRVWVVGDANQAIYGFRGASPANISQFEIDFPGAAVLPLSRNYRSRPDLVAIAESFRCVQLELGQEPGKNQPVRLTPPETSVTLAQASDQGSELAGIVQDIRYKRSQGYTYRDIAVLCRTRAQAQKITNALAAAGLPVIERGGMLEQEHTRDVLSILLLLTNSSGMGLLRAARQREHLLSQDDIEALLQAAYTQHVSPRMLIFNAQAPLSMSLSGQRAMQRLAEILQALQYASDIWSLLAQYLLIETSLVRDLLLDTENSESDAILADYDRLLQLARHYDQQQQHRNLLLPEGVTQPVESPTLEERIKGFLEYLSLLVLLRQDSGSREQANEDGEESADIISVMTVHASKGLEFPVVYLPGLVQQRFPTIARAGAVNPPEGMLSPESMGKAAHESGESCLFYVGVTRARDHLILSYSERYGKQKARRSLYLDALEAGLPQDRITRLRWEQVQSEEKPLDDAPSIIPSSQPSEAFIQAMKPASLSVNAIEGYQRCPRQYAYSAIYHFTNEEDTYQLFWQATQKTVEVLRKQFQESNGTQVAPTQQEIQELYTQHWQELGGHTAPFATLYEEHGHEVVETIRRKLLVQEDVEWDTRPSFQVDVAGKPVRVTVDRIEMSTSSQPIEPVRYVRTRFGRSKSRPSAEMRELLYTLAYRQQHPGQSVELHSHNLSTGEVVPIKMTARKEQSLYDEVEKSITGLEKNDYPPKPDAFRCPGCPFFFICPA</sequence>